<dbReference type="AlphaFoldDB" id="A0A7K1L5E6"/>
<organism evidence="1 2">
    <name type="scientific">Actinomadura litoris</name>
    <dbReference type="NCBI Taxonomy" id="2678616"/>
    <lineage>
        <taxon>Bacteria</taxon>
        <taxon>Bacillati</taxon>
        <taxon>Actinomycetota</taxon>
        <taxon>Actinomycetes</taxon>
        <taxon>Streptosporangiales</taxon>
        <taxon>Thermomonosporaceae</taxon>
        <taxon>Actinomadura</taxon>
    </lineage>
</organism>
<comment type="caution">
    <text evidence="1">The sequence shown here is derived from an EMBL/GenBank/DDBJ whole genome shotgun (WGS) entry which is preliminary data.</text>
</comment>
<dbReference type="EMBL" id="WOFH01000008">
    <property type="protein sequence ID" value="MUN39475.1"/>
    <property type="molecule type" value="Genomic_DNA"/>
</dbReference>
<dbReference type="Proteomes" id="UP000432015">
    <property type="component" value="Unassembled WGS sequence"/>
</dbReference>
<evidence type="ECO:0000313" key="1">
    <source>
        <dbReference type="EMBL" id="MUN39475.1"/>
    </source>
</evidence>
<evidence type="ECO:0000313" key="2">
    <source>
        <dbReference type="Proteomes" id="UP000432015"/>
    </source>
</evidence>
<sequence length="57" mass="6193">MSDAEPGPEPGEIRFRDDGTLEAFDGTAWAPYRPPEDDGLAAMPIFKHAAPGAQHER</sequence>
<protein>
    <submittedName>
        <fullName evidence="1">Uncharacterized protein</fullName>
    </submittedName>
</protein>
<name>A0A7K1L5E6_9ACTN</name>
<gene>
    <name evidence="1" type="ORF">GNZ18_23165</name>
</gene>
<keyword evidence="2" id="KW-1185">Reference proteome</keyword>
<reference evidence="1 2" key="1">
    <citation type="submission" date="2019-11" db="EMBL/GenBank/DDBJ databases">
        <authorList>
            <person name="Cao P."/>
        </authorList>
    </citation>
    <scope>NUCLEOTIDE SEQUENCE [LARGE SCALE GENOMIC DNA]</scope>
    <source>
        <strain evidence="1 2">NEAU-AAG5</strain>
    </source>
</reference>
<accession>A0A7K1L5E6</accession>
<dbReference type="RefSeq" id="WP_156218636.1">
    <property type="nucleotide sequence ID" value="NZ_WOFH01000008.1"/>
</dbReference>
<proteinExistence type="predicted"/>